<accession>A0A521BZV6</accession>
<evidence type="ECO:0000259" key="7">
    <source>
        <dbReference type="Pfam" id="PF00082"/>
    </source>
</evidence>
<evidence type="ECO:0000256" key="4">
    <source>
        <dbReference type="ARBA" id="ARBA00022825"/>
    </source>
</evidence>
<protein>
    <submittedName>
        <fullName evidence="9">Por secretion system C-terminal sorting domain-containing protein</fullName>
    </submittedName>
</protein>
<keyword evidence="4" id="KW-0720">Serine protease</keyword>
<organism evidence="9 10">
    <name type="scientific">Pedobacter westerhofensis</name>
    <dbReference type="NCBI Taxonomy" id="425512"/>
    <lineage>
        <taxon>Bacteria</taxon>
        <taxon>Pseudomonadati</taxon>
        <taxon>Bacteroidota</taxon>
        <taxon>Sphingobacteriia</taxon>
        <taxon>Sphingobacteriales</taxon>
        <taxon>Sphingobacteriaceae</taxon>
        <taxon>Pedobacter</taxon>
    </lineage>
</organism>
<evidence type="ECO:0000313" key="10">
    <source>
        <dbReference type="Proteomes" id="UP000320300"/>
    </source>
</evidence>
<dbReference type="InterPro" id="IPR008979">
    <property type="entry name" value="Galactose-bd-like_sf"/>
</dbReference>
<dbReference type="Pfam" id="PF00082">
    <property type="entry name" value="Peptidase_S8"/>
    <property type="match status" value="1"/>
</dbReference>
<dbReference type="GO" id="GO:0006508">
    <property type="term" value="P:proteolysis"/>
    <property type="evidence" value="ECO:0007669"/>
    <property type="project" value="UniProtKB-KW"/>
</dbReference>
<evidence type="ECO:0000256" key="1">
    <source>
        <dbReference type="ARBA" id="ARBA00011073"/>
    </source>
</evidence>
<evidence type="ECO:0000256" key="3">
    <source>
        <dbReference type="ARBA" id="ARBA00022801"/>
    </source>
</evidence>
<comment type="caution">
    <text evidence="5">Lacks conserved residue(s) required for the propagation of feature annotation.</text>
</comment>
<dbReference type="CDD" id="cd04842">
    <property type="entry name" value="Peptidases_S8_Kp43_protease"/>
    <property type="match status" value="1"/>
</dbReference>
<keyword evidence="3" id="KW-0378">Hydrolase</keyword>
<dbReference type="PRINTS" id="PR00723">
    <property type="entry name" value="SUBTILISIN"/>
</dbReference>
<dbReference type="EMBL" id="FXTN01000003">
    <property type="protein sequence ID" value="SMO52674.1"/>
    <property type="molecule type" value="Genomic_DNA"/>
</dbReference>
<feature type="transmembrane region" description="Helical" evidence="6">
    <location>
        <begin position="21"/>
        <end position="40"/>
    </location>
</feature>
<dbReference type="PROSITE" id="PS51892">
    <property type="entry name" value="SUBTILASE"/>
    <property type="match status" value="1"/>
</dbReference>
<evidence type="ECO:0000256" key="2">
    <source>
        <dbReference type="ARBA" id="ARBA00022670"/>
    </source>
</evidence>
<dbReference type="InterPro" id="IPR000209">
    <property type="entry name" value="Peptidase_S8/S53_dom"/>
</dbReference>
<dbReference type="SUPFAM" id="SSF49785">
    <property type="entry name" value="Galactose-binding domain-like"/>
    <property type="match status" value="1"/>
</dbReference>
<dbReference type="GO" id="GO:0004252">
    <property type="term" value="F:serine-type endopeptidase activity"/>
    <property type="evidence" value="ECO:0007669"/>
    <property type="project" value="InterPro"/>
</dbReference>
<dbReference type="AlphaFoldDB" id="A0A521BZV6"/>
<dbReference type="InterPro" id="IPR034058">
    <property type="entry name" value="TagA/B/C/D_pept_dom"/>
</dbReference>
<keyword evidence="6" id="KW-1133">Transmembrane helix</keyword>
<dbReference type="Proteomes" id="UP000320300">
    <property type="component" value="Unassembled WGS sequence"/>
</dbReference>
<dbReference type="PANTHER" id="PTHR43399:SF4">
    <property type="entry name" value="CELL WALL-ASSOCIATED PROTEASE"/>
    <property type="match status" value="1"/>
</dbReference>
<evidence type="ECO:0000256" key="6">
    <source>
        <dbReference type="SAM" id="Phobius"/>
    </source>
</evidence>
<comment type="similarity">
    <text evidence="1 5">Belongs to the peptidase S8 family.</text>
</comment>
<dbReference type="InterPro" id="IPR026444">
    <property type="entry name" value="Secre_tail"/>
</dbReference>
<name>A0A521BZV6_9SPHI</name>
<dbReference type="Gene3D" id="2.60.120.380">
    <property type="match status" value="1"/>
</dbReference>
<dbReference type="PANTHER" id="PTHR43399">
    <property type="entry name" value="SUBTILISIN-RELATED"/>
    <property type="match status" value="1"/>
</dbReference>
<evidence type="ECO:0000256" key="5">
    <source>
        <dbReference type="PROSITE-ProRule" id="PRU01240"/>
    </source>
</evidence>
<keyword evidence="6" id="KW-0812">Transmembrane</keyword>
<dbReference type="SUPFAM" id="SSF52743">
    <property type="entry name" value="Subtilisin-like"/>
    <property type="match status" value="1"/>
</dbReference>
<dbReference type="InterPro" id="IPR051048">
    <property type="entry name" value="Peptidase_S8/S53_subtilisin"/>
</dbReference>
<dbReference type="Gene3D" id="3.40.50.200">
    <property type="entry name" value="Peptidase S8/S53 domain"/>
    <property type="match status" value="1"/>
</dbReference>
<keyword evidence="2" id="KW-0645">Protease</keyword>
<dbReference type="NCBIfam" id="TIGR04183">
    <property type="entry name" value="Por_Secre_tail"/>
    <property type="match status" value="1"/>
</dbReference>
<evidence type="ECO:0000259" key="8">
    <source>
        <dbReference type="Pfam" id="PF18962"/>
    </source>
</evidence>
<dbReference type="InterPro" id="IPR015500">
    <property type="entry name" value="Peptidase_S8_subtilisin-rel"/>
</dbReference>
<sequence length="704" mass="75527">MKVHRIIVHANYQPFMINYCSFTKFGFSILCFAGLNILILCAQDIIRPNVTNSAFLKKNGAVLLDIASVNRENAFALAKEKGWPTAGTDRSGNVFRLQRTDDNGLPVYYTTTNNVIAAGTTRTDKVYAGGGLGLSLNGSTISAGKVALWDSDGVLASHVEFAGGRIEIRDKTSTTAVHSTHVAGTIMAAGINGIARGMAYGLPRLYVFNFDNDTPEMSANAATLLISNHSYGTAAGWSQNTSVTPERWEFLGAPGENEDYKFGYYDTESSEWDKICYNAPYYLPVKSAGNSRTVTGPAVGETYYRLNASRVMANAGPRPQGISSNDGYDNISTYGTAKNILTIGAINPLASGPYTAANIRLTAFSSWGPTDDGRIKPDLVADGVRVTSTSNAGNNSYTALSGTSMSTPNVSGSLILLQELYSQKNGGNFMRAATLKALAIATATDAGTAEGPDYSYGWGLLNMEAAAQAILDNSTKSKIAENILYQGDQQFLEVTAAGTGPLKGTICWTDPEAVAISSVNGLNNKTPRLINDLDLRAVQNAETYQPWILNPDNPAAAATKGDNIRDNVEQVFISNPVAGAVYRFKVSHKGVLKRGPQPYSVILTGISGMTDYTVAGIRSEELNMIIYPVPAKNEINIGFNIPETTTVQVKLVSFSGQVLYQDNKAGFIGIYQHQINISECAAGIYFIVVKAGNKSYTKKFICTK</sequence>
<gene>
    <name evidence="9" type="ORF">SAMN06265348_103113</name>
</gene>
<dbReference type="Pfam" id="PF18962">
    <property type="entry name" value="Por_Secre_tail"/>
    <property type="match status" value="1"/>
</dbReference>
<feature type="domain" description="Secretion system C-terminal sorting" evidence="8">
    <location>
        <begin position="626"/>
        <end position="701"/>
    </location>
</feature>
<keyword evidence="6" id="KW-0472">Membrane</keyword>
<keyword evidence="10" id="KW-1185">Reference proteome</keyword>
<proteinExistence type="inferred from homology"/>
<dbReference type="InterPro" id="IPR023828">
    <property type="entry name" value="Peptidase_S8_Ser-AS"/>
</dbReference>
<reference evidence="9 10" key="1">
    <citation type="submission" date="2017-05" db="EMBL/GenBank/DDBJ databases">
        <authorList>
            <person name="Varghese N."/>
            <person name="Submissions S."/>
        </authorList>
    </citation>
    <scope>NUCLEOTIDE SEQUENCE [LARGE SCALE GENOMIC DNA]</scope>
    <source>
        <strain evidence="9 10">DSM 19036</strain>
    </source>
</reference>
<feature type="domain" description="Peptidase S8/S53" evidence="7">
    <location>
        <begin position="173"/>
        <end position="459"/>
    </location>
</feature>
<dbReference type="InterPro" id="IPR036852">
    <property type="entry name" value="Peptidase_S8/S53_dom_sf"/>
</dbReference>
<dbReference type="PROSITE" id="PS00138">
    <property type="entry name" value="SUBTILASE_SER"/>
    <property type="match status" value="1"/>
</dbReference>
<evidence type="ECO:0000313" key="9">
    <source>
        <dbReference type="EMBL" id="SMO52674.1"/>
    </source>
</evidence>